<evidence type="ECO:0000256" key="7">
    <source>
        <dbReference type="ARBA" id="ARBA00022967"/>
    </source>
</evidence>
<keyword evidence="11" id="KW-1185">Reference proteome</keyword>
<protein>
    <submittedName>
        <fullName evidence="10">ABC transporter ATP-binding protein</fullName>
    </submittedName>
</protein>
<dbReference type="RefSeq" id="WP_349118387.1">
    <property type="nucleotide sequence ID" value="NZ_JBBMFM010000070.1"/>
</dbReference>
<feature type="domain" description="ABC transporter" evidence="9">
    <location>
        <begin position="4"/>
        <end position="245"/>
    </location>
</feature>
<evidence type="ECO:0000256" key="3">
    <source>
        <dbReference type="ARBA" id="ARBA00022448"/>
    </source>
</evidence>
<dbReference type="Proteomes" id="UP001454086">
    <property type="component" value="Unassembled WGS sequence"/>
</dbReference>
<dbReference type="PROSITE" id="PS50893">
    <property type="entry name" value="ABC_TRANSPORTER_2"/>
    <property type="match status" value="2"/>
</dbReference>
<dbReference type="GO" id="GO:0005524">
    <property type="term" value="F:ATP binding"/>
    <property type="evidence" value="ECO:0007669"/>
    <property type="project" value="UniProtKB-KW"/>
</dbReference>
<dbReference type="NCBIfam" id="NF010167">
    <property type="entry name" value="PRK13648.1"/>
    <property type="match status" value="2"/>
</dbReference>
<accession>A0ABV1D8E0</accession>
<sequence length="604" mass="65642">MSFIEVKNLKYRYPHTEKLALDGLGFKVEKGEFIGILGGNKAGKSTLCQAFMGLVPGMFGGAYGGQVMIDGLEASKTPVSELCKKVGLVFQNPFNQLSGARDTVFGEVAFGLQNLGVPREEILERVERSLELLEISPYRERNPFDLSGGQIQRVAIASILAMEPEVLVLDEPTSQLDPQGSEEVFRVVDRLAGSGITIIMVEHKMEKLASYCSRLLLLHEGKQIAYDSPERIFAREDLGTLGIEPPVYTQAAKVFSVKYGNCYPVTLEQTLAVREHFPEKLCRTGEMDEGAGDDVKGIPESVPVFSIENLGFSYTKDRPVIKALNLELDRRPTAVIGQNGAGKTTLVKLLKGLLKPDSGRILLQGEDIGEKTVAGLAGRVGYVFQNPDDQIFKNRVLDEVMVGPVNLGMDRAAARKSAVKALETVGLLSVQDENPYDLDLADRKMVAIASVLAMEPQVLILDEPTIAQDAGGRRRLGGIVQKLALEGKMVLAILHDMDFAAAYFERMIVMAHGRVLADGPKSRVYYETDVLSEARLEQPHVTGLCSCLGYEGSFLTVEDMAEAAADVTEPADVTEAASDMADADIVESTVDLDMAEAGRHDGGK</sequence>
<evidence type="ECO:0000256" key="6">
    <source>
        <dbReference type="ARBA" id="ARBA00022840"/>
    </source>
</evidence>
<dbReference type="PANTHER" id="PTHR43553:SF21">
    <property type="entry name" value="ABC TRANSPORTER ATP-BINDING PROTEIN MA_1418-RELATED"/>
    <property type="match status" value="1"/>
</dbReference>
<evidence type="ECO:0000256" key="5">
    <source>
        <dbReference type="ARBA" id="ARBA00022741"/>
    </source>
</evidence>
<name>A0ABV1D8E0_9FIRM</name>
<keyword evidence="3" id="KW-0813">Transport</keyword>
<evidence type="ECO:0000313" key="10">
    <source>
        <dbReference type="EMBL" id="MEQ2426656.1"/>
    </source>
</evidence>
<dbReference type="InterPro" id="IPR015856">
    <property type="entry name" value="ABC_transpr_CbiO/EcfA_su"/>
</dbReference>
<comment type="similarity">
    <text evidence="2">Belongs to the ABC transporter superfamily.</text>
</comment>
<keyword evidence="6 10" id="KW-0067">ATP-binding</keyword>
<comment type="caution">
    <text evidence="10">The sequence shown here is derived from an EMBL/GenBank/DDBJ whole genome shotgun (WGS) entry which is preliminary data.</text>
</comment>
<evidence type="ECO:0000256" key="2">
    <source>
        <dbReference type="ARBA" id="ARBA00005417"/>
    </source>
</evidence>
<dbReference type="InterPro" id="IPR050095">
    <property type="entry name" value="ECF_ABC_transporter_ATP-bd"/>
</dbReference>
<gene>
    <name evidence="10" type="ORF">WMQ36_16930</name>
</gene>
<evidence type="ECO:0000256" key="4">
    <source>
        <dbReference type="ARBA" id="ARBA00022475"/>
    </source>
</evidence>
<keyword evidence="5" id="KW-0547">Nucleotide-binding</keyword>
<evidence type="ECO:0000259" key="9">
    <source>
        <dbReference type="PROSITE" id="PS50893"/>
    </source>
</evidence>
<dbReference type="EMBL" id="JBBMFM010000070">
    <property type="protein sequence ID" value="MEQ2426656.1"/>
    <property type="molecule type" value="Genomic_DNA"/>
</dbReference>
<dbReference type="InterPro" id="IPR027417">
    <property type="entry name" value="P-loop_NTPase"/>
</dbReference>
<dbReference type="InterPro" id="IPR017871">
    <property type="entry name" value="ABC_transporter-like_CS"/>
</dbReference>
<dbReference type="CDD" id="cd03225">
    <property type="entry name" value="ABC_cobalt_CbiO_domain1"/>
    <property type="match status" value="2"/>
</dbReference>
<comment type="subcellular location">
    <subcellularLocation>
        <location evidence="1">Cell membrane</location>
        <topology evidence="1">Peripheral membrane protein</topology>
    </subcellularLocation>
</comment>
<dbReference type="Gene3D" id="3.40.50.300">
    <property type="entry name" value="P-loop containing nucleotide triphosphate hydrolases"/>
    <property type="match status" value="2"/>
</dbReference>
<evidence type="ECO:0000256" key="8">
    <source>
        <dbReference type="ARBA" id="ARBA00023136"/>
    </source>
</evidence>
<dbReference type="SMART" id="SM00382">
    <property type="entry name" value="AAA"/>
    <property type="match status" value="2"/>
</dbReference>
<dbReference type="SUPFAM" id="SSF52540">
    <property type="entry name" value="P-loop containing nucleoside triphosphate hydrolases"/>
    <property type="match status" value="2"/>
</dbReference>
<reference evidence="10 11" key="1">
    <citation type="submission" date="2024-03" db="EMBL/GenBank/DDBJ databases">
        <title>Human intestinal bacterial collection.</title>
        <authorList>
            <person name="Pauvert C."/>
            <person name="Hitch T.C.A."/>
            <person name="Clavel T."/>
        </authorList>
    </citation>
    <scope>NUCLEOTIDE SEQUENCE [LARGE SCALE GENOMIC DNA]</scope>
    <source>
        <strain evidence="10 11">CLA-SR-H021</strain>
    </source>
</reference>
<proteinExistence type="inferred from homology"/>
<dbReference type="InterPro" id="IPR003439">
    <property type="entry name" value="ABC_transporter-like_ATP-bd"/>
</dbReference>
<evidence type="ECO:0000313" key="11">
    <source>
        <dbReference type="Proteomes" id="UP001454086"/>
    </source>
</evidence>
<keyword evidence="7" id="KW-1278">Translocase</keyword>
<dbReference type="Pfam" id="PF00005">
    <property type="entry name" value="ABC_tran"/>
    <property type="match status" value="2"/>
</dbReference>
<keyword evidence="8" id="KW-0472">Membrane</keyword>
<dbReference type="PROSITE" id="PS00211">
    <property type="entry name" value="ABC_TRANSPORTER_1"/>
    <property type="match status" value="1"/>
</dbReference>
<dbReference type="PANTHER" id="PTHR43553">
    <property type="entry name" value="HEAVY METAL TRANSPORTER"/>
    <property type="match status" value="1"/>
</dbReference>
<organism evidence="10 11">
    <name type="scientific">Enterocloster hominis</name>
    <name type="common">ex Hitch et al. 2024</name>
    <dbReference type="NCBI Taxonomy" id="1917870"/>
    <lineage>
        <taxon>Bacteria</taxon>
        <taxon>Bacillati</taxon>
        <taxon>Bacillota</taxon>
        <taxon>Clostridia</taxon>
        <taxon>Lachnospirales</taxon>
        <taxon>Lachnospiraceae</taxon>
        <taxon>Enterocloster</taxon>
    </lineage>
</organism>
<feature type="domain" description="ABC transporter" evidence="9">
    <location>
        <begin position="305"/>
        <end position="537"/>
    </location>
</feature>
<dbReference type="InterPro" id="IPR003593">
    <property type="entry name" value="AAA+_ATPase"/>
</dbReference>
<evidence type="ECO:0000256" key="1">
    <source>
        <dbReference type="ARBA" id="ARBA00004202"/>
    </source>
</evidence>
<keyword evidence="4" id="KW-1003">Cell membrane</keyword>